<gene>
    <name evidence="1" type="ORF">GM612_02920</name>
</gene>
<dbReference type="RefSeq" id="WP_155430880.1">
    <property type="nucleotide sequence ID" value="NZ_WNJO01000002.1"/>
</dbReference>
<reference evidence="1 2" key="1">
    <citation type="submission" date="2019-11" db="EMBL/GenBank/DDBJ databases">
        <title>Lactobacillus sp. nov. CRM56-3, isolated from fermented tea leaves.</title>
        <authorList>
            <person name="Phuengjayaem S."/>
            <person name="Tanasupawat S."/>
        </authorList>
    </citation>
    <scope>NUCLEOTIDE SEQUENCE [LARGE SCALE GENOMIC DNA]</scope>
    <source>
        <strain evidence="1 2">CRM56-3</strain>
    </source>
</reference>
<accession>A0A7X2XTV4</accession>
<sequence>MPKRITRESVLNDARNNIADFLKTKAFQQSSVNNPEVKKLAPEYLLEFTSQMYDIWGQHPRTWTIKAAQEIILIGDPYWELLEARLYSLDWLSILSEYVTYLMSIGEIKGTSLLPKRLEGNIAMRFRAGMGFQSYYLLAKLRQIQHVPPIKDSDQFESYRQAHISDVLLFAENSTFEELQDIYHEMHMFQMPLNTVADLLRNSLSSLYPKNAEYKTDAFESAMDALLETGKDYSTTLIDRILIAASIDDIDLKEATARKQFLNTHQTVLDVVSSVKTVQSKLEKAISDQSIPALQYLKHDQMELNTAEIDIESLGFQPVNDGRYQYLDPETLQPRYLSADTMKTLKRLFGSNTRPKEMLEKTQQARSEHKDLDQATTFAIQTDVLVPFLPKEQSLIKSFTNNFDLYFQDTPKGFKLTVKEVRATLNHFYNDMFIQTGRVPHKWNGQAFTQILFDSHLVWHNMKTQEVKDTFEVMSRFVDFIARQEHLSQDESMQTALSDWVDKLVPFNDFDDGYADVSDEFAPDDTDYSNFIVKLSYVFNKPNHGIDTNLTAFLAEHDVAAILLADGFNLTNLIDFDSNVLNLETPETYNNFRINWFFSSVKPTYTKVEAAKLTNIPSTLSDNDFWNSAASYLLNSQVAVPTKKRFQIALQHELDQSEPPTSKQIEAFANKYDKCREALDLTKAEFKTLLAPDPQLLQASLTHHQGMSLDAARKLAKKRRKRR</sequence>
<keyword evidence="2" id="KW-1185">Reference proteome</keyword>
<dbReference type="Proteomes" id="UP000466388">
    <property type="component" value="Unassembled WGS sequence"/>
</dbReference>
<proteinExistence type="predicted"/>
<dbReference type="AlphaFoldDB" id="A0A7X2XTV4"/>
<protein>
    <submittedName>
        <fullName evidence="1">Uncharacterized protein</fullName>
    </submittedName>
</protein>
<evidence type="ECO:0000313" key="1">
    <source>
        <dbReference type="EMBL" id="MTV81607.1"/>
    </source>
</evidence>
<dbReference type="EMBL" id="WNJO01000002">
    <property type="protein sequence ID" value="MTV81607.1"/>
    <property type="molecule type" value="Genomic_DNA"/>
</dbReference>
<evidence type="ECO:0000313" key="2">
    <source>
        <dbReference type="Proteomes" id="UP000466388"/>
    </source>
</evidence>
<comment type="caution">
    <text evidence="1">The sequence shown here is derived from an EMBL/GenBank/DDBJ whole genome shotgun (WGS) entry which is preliminary data.</text>
</comment>
<name>A0A7X2XTV4_9LACO</name>
<organism evidence="1 2">
    <name type="scientific">Secundilactobacillus folii</name>
    <dbReference type="NCBI Taxonomy" id="2678357"/>
    <lineage>
        <taxon>Bacteria</taxon>
        <taxon>Bacillati</taxon>
        <taxon>Bacillota</taxon>
        <taxon>Bacilli</taxon>
        <taxon>Lactobacillales</taxon>
        <taxon>Lactobacillaceae</taxon>
        <taxon>Secundilactobacillus</taxon>
    </lineage>
</organism>